<dbReference type="Gene3D" id="2.60.120.10">
    <property type="entry name" value="Jelly Rolls"/>
    <property type="match status" value="1"/>
</dbReference>
<dbReference type="InterPro" id="IPR004313">
    <property type="entry name" value="ARD"/>
</dbReference>
<feature type="site" description="May play a role in transmitting local conformational changes" evidence="9">
    <location>
        <position position="103"/>
    </location>
</feature>
<dbReference type="CDD" id="cd02232">
    <property type="entry name" value="cupin_ARD"/>
    <property type="match status" value="1"/>
</dbReference>
<evidence type="ECO:0000256" key="1">
    <source>
        <dbReference type="ARBA" id="ARBA00000428"/>
    </source>
</evidence>
<feature type="binding site" evidence="9">
    <location>
        <position position="98"/>
    </location>
    <ligand>
        <name>Ni(2+)</name>
        <dbReference type="ChEBI" id="CHEBI:49786"/>
    </ligand>
</feature>
<keyword evidence="5 9" id="KW-0223">Dioxygenase</keyword>
<gene>
    <name evidence="9 10" type="primary">mtnD</name>
    <name evidence="10" type="ORF">GCM10017774_51640</name>
</gene>
<evidence type="ECO:0000256" key="9">
    <source>
        <dbReference type="HAMAP-Rule" id="MF_01682"/>
    </source>
</evidence>
<dbReference type="GO" id="GO:0051213">
    <property type="term" value="F:dioxygenase activity"/>
    <property type="evidence" value="ECO:0007669"/>
    <property type="project" value="UniProtKB-KW"/>
</dbReference>
<keyword evidence="8 9" id="KW-0486">Methionine biosynthesis</keyword>
<evidence type="ECO:0000256" key="5">
    <source>
        <dbReference type="ARBA" id="ARBA00022964"/>
    </source>
</evidence>
<keyword evidence="4 9" id="KW-0479">Metal-binding</keyword>
<name>A0ABQ3MJT8_9PSEU</name>
<comment type="subunit">
    <text evidence="9">Monomer.</text>
</comment>
<comment type="pathway">
    <text evidence="9">Amino-acid biosynthesis; L-methionine biosynthesis via salvage pathway; L-methionine from S-methyl-5-thio-alpha-D-ribose 1-phosphate: step 5/6.</text>
</comment>
<comment type="caution">
    <text evidence="10">The sequence shown here is derived from an EMBL/GenBank/DDBJ whole genome shotgun (WGS) entry which is preliminary data.</text>
</comment>
<dbReference type="EC" id="1.13.11.53" evidence="9"/>
<dbReference type="HAMAP" id="MF_01682">
    <property type="entry name" value="Salvage_MtnD"/>
    <property type="match status" value="1"/>
</dbReference>
<reference evidence="11" key="1">
    <citation type="journal article" date="2019" name="Int. J. Syst. Evol. Microbiol.">
        <title>The Global Catalogue of Microorganisms (GCM) 10K type strain sequencing project: providing services to taxonomists for standard genome sequencing and annotation.</title>
        <authorList>
            <consortium name="The Broad Institute Genomics Platform"/>
            <consortium name="The Broad Institute Genome Sequencing Center for Infectious Disease"/>
            <person name="Wu L."/>
            <person name="Ma J."/>
        </authorList>
    </citation>
    <scope>NUCLEOTIDE SEQUENCE [LARGE SCALE GENOMIC DNA]</scope>
    <source>
        <strain evidence="11">CGMCC 4.7367</strain>
    </source>
</reference>
<dbReference type="PANTHER" id="PTHR23418">
    <property type="entry name" value="ACIREDUCTONE DIOXYGENASE"/>
    <property type="match status" value="1"/>
</dbReference>
<evidence type="ECO:0000256" key="6">
    <source>
        <dbReference type="ARBA" id="ARBA00023002"/>
    </source>
</evidence>
<comment type="catalytic activity">
    <reaction evidence="9">
        <text>1,2-dihydroxy-5-(methylsulfanyl)pent-1-en-3-one + O2 = 3-(methylsulfanyl)propanoate + CO + formate + 2 H(+)</text>
        <dbReference type="Rhea" id="RHEA:14161"/>
        <dbReference type="ChEBI" id="CHEBI:15378"/>
        <dbReference type="ChEBI" id="CHEBI:15379"/>
        <dbReference type="ChEBI" id="CHEBI:15740"/>
        <dbReference type="ChEBI" id="CHEBI:17245"/>
        <dbReference type="ChEBI" id="CHEBI:49016"/>
        <dbReference type="ChEBI" id="CHEBI:49252"/>
        <dbReference type="EC" id="1.13.11.53"/>
    </reaction>
</comment>
<dbReference type="RefSeq" id="WP_191301894.1">
    <property type="nucleotide sequence ID" value="NZ_BNAR01000008.1"/>
</dbReference>
<evidence type="ECO:0000313" key="10">
    <source>
        <dbReference type="EMBL" id="GHH47426.1"/>
    </source>
</evidence>
<dbReference type="EC" id="1.13.11.54" evidence="9"/>
<evidence type="ECO:0000256" key="3">
    <source>
        <dbReference type="ARBA" id="ARBA00022605"/>
    </source>
</evidence>
<feature type="binding site" evidence="9">
    <location>
        <position position="104"/>
    </location>
    <ligand>
        <name>Fe(2+)</name>
        <dbReference type="ChEBI" id="CHEBI:29033"/>
    </ligand>
</feature>
<dbReference type="InterPro" id="IPR011051">
    <property type="entry name" value="RmlC_Cupin_sf"/>
</dbReference>
<evidence type="ECO:0000256" key="8">
    <source>
        <dbReference type="ARBA" id="ARBA00023167"/>
    </source>
</evidence>
<dbReference type="PANTHER" id="PTHR23418:SF0">
    <property type="entry name" value="ACIREDUCTONE DIOXYGENASE"/>
    <property type="match status" value="1"/>
</dbReference>
<proteinExistence type="inferred from homology"/>
<keyword evidence="2 9" id="KW-0533">Nickel</keyword>
<feature type="binding site" evidence="9">
    <location>
        <position position="142"/>
    </location>
    <ligand>
        <name>Fe(2+)</name>
        <dbReference type="ChEBI" id="CHEBI:29033"/>
    </ligand>
</feature>
<feature type="binding site" evidence="9">
    <location>
        <position position="104"/>
    </location>
    <ligand>
        <name>Ni(2+)</name>
        <dbReference type="ChEBI" id="CHEBI:49786"/>
    </ligand>
</feature>
<feature type="site" description="Important to generate the dianion" evidence="9">
    <location>
        <position position="106"/>
    </location>
</feature>
<comment type="similarity">
    <text evidence="9">Belongs to the acireductone dioxygenase (ARD) family.</text>
</comment>
<dbReference type="EMBL" id="BNAR01000008">
    <property type="protein sequence ID" value="GHH47426.1"/>
    <property type="molecule type" value="Genomic_DNA"/>
</dbReference>
<accession>A0ABQ3MJT8</accession>
<keyword evidence="3 9" id="KW-0028">Amino-acid biosynthesis</keyword>
<dbReference type="Proteomes" id="UP000605568">
    <property type="component" value="Unassembled WGS sequence"/>
</dbReference>
<sequence length="188" mass="21144">MTLLTVWPETGPEETVLRTTDAEEIATALKEHGVRFSRWSVVDGVTAENALELYEKEVARVSETESYGYVDAMEMAPADTDEYRAKAVEFRGKFLAEHTHDDDEDRYFARGAGVFYLHIGDKVYAVFCTAGDLLSVPANTTHWFDMGTEPDYVSIRFFHDDDGWIGNFTGSDIATRFPSFDELRAGMG</sequence>
<comment type="catalytic activity">
    <reaction evidence="1 9">
        <text>1,2-dihydroxy-5-(methylsulfanyl)pent-1-en-3-one + O2 = 4-methylsulfanyl-2-oxobutanoate + formate + 2 H(+)</text>
        <dbReference type="Rhea" id="RHEA:24504"/>
        <dbReference type="ChEBI" id="CHEBI:15378"/>
        <dbReference type="ChEBI" id="CHEBI:15379"/>
        <dbReference type="ChEBI" id="CHEBI:15740"/>
        <dbReference type="ChEBI" id="CHEBI:16723"/>
        <dbReference type="ChEBI" id="CHEBI:49252"/>
        <dbReference type="EC" id="1.13.11.54"/>
    </reaction>
</comment>
<protein>
    <recommendedName>
        <fullName evidence="9">Acireductone dioxygenase</fullName>
    </recommendedName>
    <alternativeName>
        <fullName evidence="9">1,2-dihydroxy-3-keto-5-methylthiopentene dioxygenase</fullName>
        <shortName evidence="9">DHK-MTPene dioxygenase</shortName>
    </alternativeName>
    <alternativeName>
        <fullName evidence="9">Acireductone dioxygenase (Fe(2+)-requiring)</fullName>
        <shortName evidence="9">ARD'</shortName>
        <shortName evidence="9">Fe-ARD</shortName>
        <ecNumber evidence="9">1.13.11.54</ecNumber>
    </alternativeName>
    <alternativeName>
        <fullName evidence="9">Acireductone dioxygenase (Ni(2+)-requiring)</fullName>
        <shortName evidence="9">ARD</shortName>
        <shortName evidence="9">Ni-ARD</shortName>
        <ecNumber evidence="9">1.13.11.53</ecNumber>
    </alternativeName>
</protein>
<feature type="site" description="May play a role in metal incorporation in vivo" evidence="9">
    <location>
        <position position="97"/>
    </location>
</feature>
<feature type="binding site" evidence="9">
    <location>
        <position position="100"/>
    </location>
    <ligand>
        <name>Fe(2+)</name>
        <dbReference type="ChEBI" id="CHEBI:29033"/>
    </ligand>
</feature>
<dbReference type="SUPFAM" id="SSF51182">
    <property type="entry name" value="RmlC-like cupins"/>
    <property type="match status" value="1"/>
</dbReference>
<comment type="cofactor">
    <cofactor evidence="9">
        <name>Fe(2+)</name>
        <dbReference type="ChEBI" id="CHEBI:29033"/>
    </cofactor>
    <text evidence="9">Binds 1 Fe(2+) cation per monomer.</text>
</comment>
<evidence type="ECO:0000313" key="11">
    <source>
        <dbReference type="Proteomes" id="UP000605568"/>
    </source>
</evidence>
<keyword evidence="11" id="KW-1185">Reference proteome</keyword>
<organism evidence="10 11">
    <name type="scientific">Lentzea cavernae</name>
    <dbReference type="NCBI Taxonomy" id="2020703"/>
    <lineage>
        <taxon>Bacteria</taxon>
        <taxon>Bacillati</taxon>
        <taxon>Actinomycetota</taxon>
        <taxon>Actinomycetes</taxon>
        <taxon>Pseudonocardiales</taxon>
        <taxon>Pseudonocardiaceae</taxon>
        <taxon>Lentzea</taxon>
    </lineage>
</organism>
<keyword evidence="6 9" id="KW-0560">Oxidoreductase</keyword>
<feature type="binding site" evidence="9">
    <location>
        <position position="100"/>
    </location>
    <ligand>
        <name>Ni(2+)</name>
        <dbReference type="ChEBI" id="CHEBI:49786"/>
    </ligand>
</feature>
<feature type="binding site" evidence="9">
    <location>
        <position position="142"/>
    </location>
    <ligand>
        <name>Ni(2+)</name>
        <dbReference type="ChEBI" id="CHEBI:49786"/>
    </ligand>
</feature>
<dbReference type="InterPro" id="IPR014710">
    <property type="entry name" value="RmlC-like_jellyroll"/>
</dbReference>
<comment type="function">
    <text evidence="9">Catalyzes 2 different reactions between oxygene and the acireductone 1,2-dihydroxy-3-keto-5-methylthiopentene (DHK-MTPene) depending upon the metal bound in the active site. Fe-containing acireductone dioxygenase (Fe-ARD) produces formate and 2-keto-4-methylthiobutyrate (KMTB), the alpha-ketoacid precursor of methionine in the methionine recycle pathway. Ni-containing acireductone dioxygenase (Ni-ARD) produces methylthiopropionate, carbon monoxide and formate, and does not lie on the methionine recycle pathway.</text>
</comment>
<evidence type="ECO:0000256" key="2">
    <source>
        <dbReference type="ARBA" id="ARBA00022596"/>
    </source>
</evidence>
<evidence type="ECO:0000256" key="4">
    <source>
        <dbReference type="ARBA" id="ARBA00022723"/>
    </source>
</evidence>
<keyword evidence="7 9" id="KW-0408">Iron</keyword>
<comment type="cofactor">
    <cofactor evidence="9">
        <name>Ni(2+)</name>
        <dbReference type="ChEBI" id="CHEBI:49786"/>
    </cofactor>
    <text evidence="9">Binds 1 nickel ion per monomer.</text>
</comment>
<feature type="binding site" evidence="9">
    <location>
        <position position="98"/>
    </location>
    <ligand>
        <name>Fe(2+)</name>
        <dbReference type="ChEBI" id="CHEBI:29033"/>
    </ligand>
</feature>
<dbReference type="Pfam" id="PF03079">
    <property type="entry name" value="ARD"/>
    <property type="match status" value="1"/>
</dbReference>
<dbReference type="InterPro" id="IPR023956">
    <property type="entry name" value="ARD_bac"/>
</dbReference>
<evidence type="ECO:0000256" key="7">
    <source>
        <dbReference type="ARBA" id="ARBA00023004"/>
    </source>
</evidence>